<reference evidence="11" key="1">
    <citation type="journal article" date="2019" name="Int. J. Syst. Evol. Microbiol.">
        <title>The Global Catalogue of Microorganisms (GCM) 10K type strain sequencing project: providing services to taxonomists for standard genome sequencing and annotation.</title>
        <authorList>
            <consortium name="The Broad Institute Genomics Platform"/>
            <consortium name="The Broad Institute Genome Sequencing Center for Infectious Disease"/>
            <person name="Wu L."/>
            <person name="Ma J."/>
        </authorList>
    </citation>
    <scope>NUCLEOTIDE SEQUENCE [LARGE SCALE GENOMIC DNA]</scope>
    <source>
        <strain evidence="11">JCM 16022</strain>
    </source>
</reference>
<keyword evidence="11" id="KW-1185">Reference proteome</keyword>
<protein>
    <submittedName>
        <fullName evidence="10">M48 family metallopeptidase</fullName>
    </submittedName>
</protein>
<feature type="transmembrane region" description="Helical" evidence="7">
    <location>
        <begin position="12"/>
        <end position="30"/>
    </location>
</feature>
<evidence type="ECO:0000259" key="9">
    <source>
        <dbReference type="Pfam" id="PF16491"/>
    </source>
</evidence>
<keyword evidence="4 6" id="KW-0862">Zinc</keyword>
<dbReference type="PANTHER" id="PTHR10120">
    <property type="entry name" value="CAAX PRENYL PROTEASE 1"/>
    <property type="match status" value="1"/>
</dbReference>
<comment type="cofactor">
    <cofactor evidence="6">
        <name>Zn(2+)</name>
        <dbReference type="ChEBI" id="CHEBI:29105"/>
    </cofactor>
    <text evidence="6">Binds 1 zinc ion per subunit.</text>
</comment>
<dbReference type="InterPro" id="IPR001915">
    <property type="entry name" value="Peptidase_M48"/>
</dbReference>
<gene>
    <name evidence="10" type="ORF">GCM10009844_26320</name>
</gene>
<evidence type="ECO:0000313" key="11">
    <source>
        <dbReference type="Proteomes" id="UP001501771"/>
    </source>
</evidence>
<evidence type="ECO:0000256" key="1">
    <source>
        <dbReference type="ARBA" id="ARBA00022670"/>
    </source>
</evidence>
<keyword evidence="5 6" id="KW-0482">Metalloprotease</keyword>
<evidence type="ECO:0000256" key="6">
    <source>
        <dbReference type="RuleBase" id="RU003983"/>
    </source>
</evidence>
<feature type="transmembrane region" description="Helical" evidence="7">
    <location>
        <begin position="173"/>
        <end position="195"/>
    </location>
</feature>
<dbReference type="Gene3D" id="3.30.2010.10">
    <property type="entry name" value="Metalloproteases ('zincins'), catalytic domain"/>
    <property type="match status" value="1"/>
</dbReference>
<feature type="transmembrane region" description="Helical" evidence="7">
    <location>
        <begin position="149"/>
        <end position="166"/>
    </location>
</feature>
<sequence length="421" mass="45768">MNHADRRTSLAVLLVGAVAFVALAVWLVPWQPVPGGTPPPAPPRSVFSAEEVSAAQDFATWVRVWGWGSLVVSLLVACWFGFTRHGIRLVERMRGPWWWRVVLAVTALELIGRVLTLPFAVLMRRHLLDYGLTRQAWSGFAADMVRTELVTILTTSVGLVVLVGCARRWPRGWPAVAGGLLSGLVLVGSFVYPLVVEPLFNSFTPLPDGALRSQILRLADREGVHVDDVLVSDASRRTTTLNAYVSGFGSTRRVVVYDNLVHDLPDDQALAVVAHELAHARHDDVVTGSVLGASAALVGVGLLGLAVGALGRRRPMGDPALVPLVLALLAVGTLLASPLENAVSREIETRADVDALRATHDPDAFIRMQRELAVRSLADPTPPAWSQFWFGSHPTTLTRVAIARTLYPEVPPLYRKVPRVR</sequence>
<dbReference type="Pfam" id="PF16491">
    <property type="entry name" value="Peptidase_M48_N"/>
    <property type="match status" value="1"/>
</dbReference>
<comment type="similarity">
    <text evidence="6">Belongs to the peptidase M48 family.</text>
</comment>
<evidence type="ECO:0000256" key="2">
    <source>
        <dbReference type="ARBA" id="ARBA00022723"/>
    </source>
</evidence>
<proteinExistence type="inferred from homology"/>
<evidence type="ECO:0000256" key="4">
    <source>
        <dbReference type="ARBA" id="ARBA00022833"/>
    </source>
</evidence>
<feature type="transmembrane region" description="Helical" evidence="7">
    <location>
        <begin position="285"/>
        <end position="308"/>
    </location>
</feature>
<dbReference type="EMBL" id="BAAAQR010000007">
    <property type="protein sequence ID" value="GAA2148207.1"/>
    <property type="molecule type" value="Genomic_DNA"/>
</dbReference>
<keyword evidence="2" id="KW-0479">Metal-binding</keyword>
<keyword evidence="3 6" id="KW-0378">Hydrolase</keyword>
<comment type="caution">
    <text evidence="10">The sequence shown here is derived from an EMBL/GenBank/DDBJ whole genome shotgun (WGS) entry which is preliminary data.</text>
</comment>
<keyword evidence="7" id="KW-0812">Transmembrane</keyword>
<keyword evidence="7" id="KW-0472">Membrane</keyword>
<dbReference type="InterPro" id="IPR027057">
    <property type="entry name" value="CAXX_Prtase_1"/>
</dbReference>
<feature type="transmembrane region" description="Helical" evidence="7">
    <location>
        <begin position="320"/>
        <end position="339"/>
    </location>
</feature>
<evidence type="ECO:0000256" key="3">
    <source>
        <dbReference type="ARBA" id="ARBA00022801"/>
    </source>
</evidence>
<organism evidence="10 11">
    <name type="scientific">Nocardioides koreensis</name>
    <dbReference type="NCBI Taxonomy" id="433651"/>
    <lineage>
        <taxon>Bacteria</taxon>
        <taxon>Bacillati</taxon>
        <taxon>Actinomycetota</taxon>
        <taxon>Actinomycetes</taxon>
        <taxon>Propionibacteriales</taxon>
        <taxon>Nocardioidaceae</taxon>
        <taxon>Nocardioides</taxon>
    </lineage>
</organism>
<feature type="domain" description="Peptidase M48" evidence="8">
    <location>
        <begin position="206"/>
        <end position="403"/>
    </location>
</feature>
<feature type="domain" description="CAAX prenyl protease 1 N-terminal" evidence="9">
    <location>
        <begin position="74"/>
        <end position="201"/>
    </location>
</feature>
<evidence type="ECO:0000259" key="8">
    <source>
        <dbReference type="Pfam" id="PF01435"/>
    </source>
</evidence>
<evidence type="ECO:0000313" key="10">
    <source>
        <dbReference type="EMBL" id="GAA2148207.1"/>
    </source>
</evidence>
<dbReference type="CDD" id="cd07343">
    <property type="entry name" value="M48A_Zmpste24p_like"/>
    <property type="match status" value="1"/>
</dbReference>
<name>A0ABP5LLZ9_9ACTN</name>
<feature type="transmembrane region" description="Helical" evidence="7">
    <location>
        <begin position="64"/>
        <end position="82"/>
    </location>
</feature>
<accession>A0ABP5LLZ9</accession>
<dbReference type="RefSeq" id="WP_344152730.1">
    <property type="nucleotide sequence ID" value="NZ_BAAAQR010000007.1"/>
</dbReference>
<evidence type="ECO:0000256" key="7">
    <source>
        <dbReference type="SAM" id="Phobius"/>
    </source>
</evidence>
<feature type="transmembrane region" description="Helical" evidence="7">
    <location>
        <begin position="102"/>
        <end position="123"/>
    </location>
</feature>
<dbReference type="InterPro" id="IPR032456">
    <property type="entry name" value="Peptidase_M48_N"/>
</dbReference>
<keyword evidence="1 6" id="KW-0645">Protease</keyword>
<dbReference type="Proteomes" id="UP001501771">
    <property type="component" value="Unassembled WGS sequence"/>
</dbReference>
<keyword evidence="7" id="KW-1133">Transmembrane helix</keyword>
<evidence type="ECO:0000256" key="5">
    <source>
        <dbReference type="ARBA" id="ARBA00023049"/>
    </source>
</evidence>
<dbReference type="Pfam" id="PF01435">
    <property type="entry name" value="Peptidase_M48"/>
    <property type="match status" value="1"/>
</dbReference>